<comment type="caution">
    <text evidence="3">The sequence shown here is derived from an EMBL/GenBank/DDBJ whole genome shotgun (WGS) entry which is preliminary data.</text>
</comment>
<dbReference type="Gene3D" id="3.40.50.720">
    <property type="entry name" value="NAD(P)-binding Rossmann-like Domain"/>
    <property type="match status" value="1"/>
</dbReference>
<evidence type="ECO:0000256" key="1">
    <source>
        <dbReference type="ARBA" id="ARBA00006484"/>
    </source>
</evidence>
<sequence length="244" mass="26206">MMRILITGASSGIGLQLARDYLAQGHQVWACGRDAARLAPLQAQGATLLCFDGRDAAACHQAAEGVPALDLAILNAGTCEYLDHARAFDGALFARVIETNLIATGQVLAAFLPRLVRGGRLALVSSSVTWLPLPRAEAYGASKAALDYLAASLRLDLAREGIAVTLVRPGFVATPLTARNDFPMPGLLTVEQAARRIRHGLARGQLEVQFPRRLIWPLRLLGALPSGLWLRLCRFLVPIKDSTP</sequence>
<dbReference type="InterPro" id="IPR002347">
    <property type="entry name" value="SDR_fam"/>
</dbReference>
<dbReference type="RefSeq" id="WP_345012249.1">
    <property type="nucleotide sequence ID" value="NZ_BAABFC010000012.1"/>
</dbReference>
<reference evidence="4" key="1">
    <citation type="journal article" date="2019" name="Int. J. Syst. Evol. Microbiol.">
        <title>The Global Catalogue of Microorganisms (GCM) 10K type strain sequencing project: providing services to taxonomists for standard genome sequencing and annotation.</title>
        <authorList>
            <consortium name="The Broad Institute Genomics Platform"/>
            <consortium name="The Broad Institute Genome Sequencing Center for Infectious Disease"/>
            <person name="Wu L."/>
            <person name="Ma J."/>
        </authorList>
    </citation>
    <scope>NUCLEOTIDE SEQUENCE [LARGE SCALE GENOMIC DNA]</scope>
    <source>
        <strain evidence="4">JCM 32226</strain>
    </source>
</reference>
<organism evidence="3 4">
    <name type="scientific">Pseudaeromonas paramecii</name>
    <dbReference type="NCBI Taxonomy" id="2138166"/>
    <lineage>
        <taxon>Bacteria</taxon>
        <taxon>Pseudomonadati</taxon>
        <taxon>Pseudomonadota</taxon>
        <taxon>Gammaproteobacteria</taxon>
        <taxon>Aeromonadales</taxon>
        <taxon>Aeromonadaceae</taxon>
        <taxon>Pseudaeromonas</taxon>
    </lineage>
</organism>
<evidence type="ECO:0000313" key="3">
    <source>
        <dbReference type="EMBL" id="GAA4498935.1"/>
    </source>
</evidence>
<protein>
    <submittedName>
        <fullName evidence="3">SDR family NAD(P)-dependent oxidoreductase</fullName>
    </submittedName>
</protein>
<dbReference type="EMBL" id="BAABFC010000012">
    <property type="protein sequence ID" value="GAA4498935.1"/>
    <property type="molecule type" value="Genomic_DNA"/>
</dbReference>
<dbReference type="SUPFAM" id="SSF51735">
    <property type="entry name" value="NAD(P)-binding Rossmann-fold domains"/>
    <property type="match status" value="1"/>
</dbReference>
<comment type="similarity">
    <text evidence="1">Belongs to the short-chain dehydrogenases/reductases (SDR) family.</text>
</comment>
<gene>
    <name evidence="3" type="ORF">GCM10023095_18210</name>
</gene>
<dbReference type="PROSITE" id="PS00061">
    <property type="entry name" value="ADH_SHORT"/>
    <property type="match status" value="1"/>
</dbReference>
<proteinExistence type="inferred from homology"/>
<dbReference type="PRINTS" id="PR00081">
    <property type="entry name" value="GDHRDH"/>
</dbReference>
<dbReference type="Proteomes" id="UP001501321">
    <property type="component" value="Unassembled WGS sequence"/>
</dbReference>
<accession>A0ABP8Q8I1</accession>
<dbReference type="InterPro" id="IPR036291">
    <property type="entry name" value="NAD(P)-bd_dom_sf"/>
</dbReference>
<dbReference type="PANTHER" id="PTHR44196">
    <property type="entry name" value="DEHYDROGENASE/REDUCTASE SDR FAMILY MEMBER 7B"/>
    <property type="match status" value="1"/>
</dbReference>
<dbReference type="Pfam" id="PF00106">
    <property type="entry name" value="adh_short"/>
    <property type="match status" value="1"/>
</dbReference>
<dbReference type="PANTHER" id="PTHR44196:SF1">
    <property type="entry name" value="DEHYDROGENASE_REDUCTASE SDR FAMILY MEMBER 7B"/>
    <property type="match status" value="1"/>
</dbReference>
<keyword evidence="2" id="KW-0560">Oxidoreductase</keyword>
<evidence type="ECO:0000256" key="2">
    <source>
        <dbReference type="ARBA" id="ARBA00023002"/>
    </source>
</evidence>
<keyword evidence="4" id="KW-1185">Reference proteome</keyword>
<dbReference type="InterPro" id="IPR020904">
    <property type="entry name" value="Sc_DH/Rdtase_CS"/>
</dbReference>
<name>A0ABP8Q8I1_9GAMM</name>
<evidence type="ECO:0000313" key="4">
    <source>
        <dbReference type="Proteomes" id="UP001501321"/>
    </source>
</evidence>